<evidence type="ECO:0000259" key="6">
    <source>
        <dbReference type="PROSITE" id="PS51469"/>
    </source>
</evidence>
<evidence type="ECO:0000256" key="3">
    <source>
        <dbReference type="ARBA" id="ARBA00022989"/>
    </source>
</evidence>
<dbReference type="OrthoDB" id="342281at2759"/>
<dbReference type="EMBL" id="KZ805330">
    <property type="protein sequence ID" value="PVI03549.1"/>
    <property type="molecule type" value="Genomic_DNA"/>
</dbReference>
<dbReference type="STRING" id="97972.A0A2V1DZP8"/>
<feature type="domain" description="SUN" evidence="6">
    <location>
        <begin position="495"/>
        <end position="678"/>
    </location>
</feature>
<keyword evidence="3" id="KW-1133">Transmembrane helix</keyword>
<feature type="compositionally biased region" description="Low complexity" evidence="5">
    <location>
        <begin position="18"/>
        <end position="31"/>
    </location>
</feature>
<dbReference type="Pfam" id="PF07738">
    <property type="entry name" value="Sad1_UNC"/>
    <property type="match status" value="1"/>
</dbReference>
<dbReference type="InterPro" id="IPR012919">
    <property type="entry name" value="SUN_dom"/>
</dbReference>
<feature type="compositionally biased region" description="Low complexity" evidence="5">
    <location>
        <begin position="215"/>
        <end position="233"/>
    </location>
</feature>
<evidence type="ECO:0000256" key="4">
    <source>
        <dbReference type="ARBA" id="ARBA00023136"/>
    </source>
</evidence>
<keyword evidence="2" id="KW-0812">Transmembrane</keyword>
<evidence type="ECO:0000256" key="5">
    <source>
        <dbReference type="SAM" id="MobiDB-lite"/>
    </source>
</evidence>
<gene>
    <name evidence="7" type="ORF">DM02DRAFT_246900</name>
</gene>
<dbReference type="InterPro" id="IPR045119">
    <property type="entry name" value="SUN1-5"/>
</dbReference>
<keyword evidence="4" id="KW-0472">Membrane</keyword>
<evidence type="ECO:0000256" key="2">
    <source>
        <dbReference type="ARBA" id="ARBA00022692"/>
    </source>
</evidence>
<dbReference type="GO" id="GO:0043495">
    <property type="term" value="F:protein-membrane adaptor activity"/>
    <property type="evidence" value="ECO:0007669"/>
    <property type="project" value="TreeGrafter"/>
</dbReference>
<feature type="compositionally biased region" description="Polar residues" evidence="5">
    <location>
        <begin position="33"/>
        <end position="45"/>
    </location>
</feature>
<evidence type="ECO:0000313" key="7">
    <source>
        <dbReference type="EMBL" id="PVI03549.1"/>
    </source>
</evidence>
<sequence length="688" mass="76398">MSQAANRQGAPTPRRSARISQSAASRSVVSVETGVSATPGKSKTTLPKLKSRQSTAYGASGRVGDAEELEIPVTGFSQAFQVQRDAALAREEPSMSGAATNNNQHSPTPIPNGARAPSEQQDYESEEPPTDDEDEQQPEDLPTEESSAANTTKSFGLMRESGMMHAPSPAMYLPAAHRARLPASAVVSPLRPEPRTAPVQSIPHTASQARSHNASRFAQPPQRRSPRSPAVQPTLPIPTRPAQNTEENKPWFQRSWLPYLFYALLAALLAVYISNTEVYESNVKSLKRKIHEATWAPPTRIHDRTFDTMYEWLRTRDNVHTEELAGMQTELGGVSDTLKRLETRLPEVVAVTKLPDGSVKVDDDFWRALQGKMKKEGFHGISDIDWDSFLESNAEKLTAVWTNSFDASKPHPYAVNRKEVTKLLEDNWHKMSALVDKKIAEAVKTMEKDLKTVVTRQVERASLDKIRLQSLAAANLVTNMELSLKKVNYFSQGLGATIDTDVTSPTQVENLAWASRFYRRIMVIPDRRPPTAALAKWDEPGDCWCAPPDTKRDGKVQLGVHLPSRIFPDQLTIEHIPMTAVPGKDISNAPQNVELWVKSDKPAIPRPGSSHNCESEGPRGWICLGTVTYDIRGANHVQIFDLKAQTQDPIDHAFVRITKNWGADHTCLYRVRLHGAYDGPDHDYQATE</sequence>
<comment type="subcellular location">
    <subcellularLocation>
        <location evidence="1">Membrane</location>
    </subcellularLocation>
</comment>
<reference evidence="7 8" key="1">
    <citation type="journal article" date="2018" name="Sci. Rep.">
        <title>Comparative genomics provides insights into the lifestyle and reveals functional heterogeneity of dark septate endophytic fungi.</title>
        <authorList>
            <person name="Knapp D.G."/>
            <person name="Nemeth J.B."/>
            <person name="Barry K."/>
            <person name="Hainaut M."/>
            <person name="Henrissat B."/>
            <person name="Johnson J."/>
            <person name="Kuo A."/>
            <person name="Lim J.H.P."/>
            <person name="Lipzen A."/>
            <person name="Nolan M."/>
            <person name="Ohm R.A."/>
            <person name="Tamas L."/>
            <person name="Grigoriev I.V."/>
            <person name="Spatafora J.W."/>
            <person name="Nagy L.G."/>
            <person name="Kovacs G.M."/>
        </authorList>
    </citation>
    <scope>NUCLEOTIDE SEQUENCE [LARGE SCALE GENOMIC DNA]</scope>
    <source>
        <strain evidence="7 8">DSE2036</strain>
    </source>
</reference>
<accession>A0A2V1DZP8</accession>
<proteinExistence type="predicted"/>
<name>A0A2V1DZP8_9PLEO</name>
<feature type="compositionally biased region" description="Acidic residues" evidence="5">
    <location>
        <begin position="121"/>
        <end position="143"/>
    </location>
</feature>
<feature type="compositionally biased region" description="Polar residues" evidence="5">
    <location>
        <begin position="198"/>
        <end position="214"/>
    </location>
</feature>
<dbReference type="AlphaFoldDB" id="A0A2V1DZP8"/>
<dbReference type="Gene3D" id="2.60.120.260">
    <property type="entry name" value="Galactose-binding domain-like"/>
    <property type="match status" value="1"/>
</dbReference>
<keyword evidence="8" id="KW-1185">Reference proteome</keyword>
<evidence type="ECO:0000313" key="8">
    <source>
        <dbReference type="Proteomes" id="UP000244855"/>
    </source>
</evidence>
<feature type="region of interest" description="Disordered" evidence="5">
    <location>
        <begin position="84"/>
        <end position="153"/>
    </location>
</feature>
<dbReference type="PROSITE" id="PS51469">
    <property type="entry name" value="SUN"/>
    <property type="match status" value="1"/>
</dbReference>
<dbReference type="PANTHER" id="PTHR12911:SF8">
    <property type="entry name" value="KLAROID PROTEIN-RELATED"/>
    <property type="match status" value="1"/>
</dbReference>
<protein>
    <recommendedName>
        <fullName evidence="6">SUN domain-containing protein</fullName>
    </recommendedName>
</protein>
<feature type="region of interest" description="Disordered" evidence="5">
    <location>
        <begin position="188"/>
        <end position="246"/>
    </location>
</feature>
<feature type="compositionally biased region" description="Polar residues" evidence="5">
    <location>
        <begin position="97"/>
        <end position="107"/>
    </location>
</feature>
<feature type="region of interest" description="Disordered" evidence="5">
    <location>
        <begin position="1"/>
        <end position="63"/>
    </location>
</feature>
<dbReference type="Proteomes" id="UP000244855">
    <property type="component" value="Unassembled WGS sequence"/>
</dbReference>
<evidence type="ECO:0000256" key="1">
    <source>
        <dbReference type="ARBA" id="ARBA00004370"/>
    </source>
</evidence>
<dbReference type="GO" id="GO:0034993">
    <property type="term" value="C:meiotic nuclear membrane microtubule tethering complex"/>
    <property type="evidence" value="ECO:0007669"/>
    <property type="project" value="TreeGrafter"/>
</dbReference>
<organism evidence="7 8">
    <name type="scientific">Periconia macrospinosa</name>
    <dbReference type="NCBI Taxonomy" id="97972"/>
    <lineage>
        <taxon>Eukaryota</taxon>
        <taxon>Fungi</taxon>
        <taxon>Dikarya</taxon>
        <taxon>Ascomycota</taxon>
        <taxon>Pezizomycotina</taxon>
        <taxon>Dothideomycetes</taxon>
        <taxon>Pleosporomycetidae</taxon>
        <taxon>Pleosporales</taxon>
        <taxon>Massarineae</taxon>
        <taxon>Periconiaceae</taxon>
        <taxon>Periconia</taxon>
    </lineage>
</organism>
<dbReference type="PANTHER" id="PTHR12911">
    <property type="entry name" value="SAD1/UNC-84-LIKE PROTEIN-RELATED"/>
    <property type="match status" value="1"/>
</dbReference>